<accession>A0A2S5KSK0</accession>
<proteinExistence type="predicted"/>
<evidence type="ECO:0000313" key="2">
    <source>
        <dbReference type="EMBL" id="PPC77693.1"/>
    </source>
</evidence>
<dbReference type="InterPro" id="IPR002931">
    <property type="entry name" value="Transglutaminase-like"/>
</dbReference>
<dbReference type="PANTHER" id="PTHR33490">
    <property type="entry name" value="BLR5614 PROTEIN-RELATED"/>
    <property type="match status" value="1"/>
</dbReference>
<sequence length="299" mass="33730">MKYQISHLTQYHYLQDIANCYNLSCLSPRKLAYQKTRKTRLEVSPSPSSLYDHLDFFGNRHTFFHVNKLHTQLEVKVTSLVEVLSRLGSQQLEESTPWEELLIYLGHATDTQALHARLLRTATRMTPTDKLFRDFAMEVFEPGMPVLEGAKRLSHRIFDEFTYDPGFTTLATPVHTVLQQKRGVCQDFAQLAISALRSMGIPARYVSGYLETIPPPGQERLVGADASHAWFAVFDPILGWVDFDPTNDLIPDERHITLAFGRDYADVVPLKGLMSGGGQHQLTVQVDVMPLADSEGLGL</sequence>
<dbReference type="Pfam" id="PF01841">
    <property type="entry name" value="Transglut_core"/>
    <property type="match status" value="1"/>
</dbReference>
<dbReference type="SUPFAM" id="SSF54001">
    <property type="entry name" value="Cysteine proteinases"/>
    <property type="match status" value="1"/>
</dbReference>
<comment type="caution">
    <text evidence="2">The sequence shown here is derived from an EMBL/GenBank/DDBJ whole genome shotgun (WGS) entry which is preliminary data.</text>
</comment>
<dbReference type="OrthoDB" id="5438043at2"/>
<dbReference type="EMBL" id="PRLP01000027">
    <property type="protein sequence ID" value="PPC77693.1"/>
    <property type="molecule type" value="Genomic_DNA"/>
</dbReference>
<name>A0A2S5KSK0_9PROT</name>
<dbReference type="AlphaFoldDB" id="A0A2S5KSK0"/>
<dbReference type="PANTHER" id="PTHR33490:SF7">
    <property type="entry name" value="BLR2979 PROTEIN"/>
    <property type="match status" value="1"/>
</dbReference>
<reference evidence="2 3" key="1">
    <citation type="submission" date="2018-02" db="EMBL/GenBank/DDBJ databases">
        <title>novel marine gammaproteobacteria from coastal saline agro ecosystem.</title>
        <authorList>
            <person name="Krishnan R."/>
            <person name="Ramesh Kumar N."/>
        </authorList>
    </citation>
    <scope>NUCLEOTIDE SEQUENCE [LARGE SCALE GENOMIC DNA]</scope>
    <source>
        <strain evidence="2 3">228</strain>
    </source>
</reference>
<dbReference type="Gene3D" id="3.10.620.30">
    <property type="match status" value="1"/>
</dbReference>
<organism evidence="2 3">
    <name type="scientific">Proteobacteria bacterium 228</name>
    <dbReference type="NCBI Taxonomy" id="2083153"/>
    <lineage>
        <taxon>Bacteria</taxon>
        <taxon>Pseudomonadati</taxon>
        <taxon>Pseudomonadota</taxon>
    </lineage>
</organism>
<protein>
    <submittedName>
        <fullName evidence="2">Transglutaminase family protein</fullName>
    </submittedName>
</protein>
<dbReference type="InterPro" id="IPR038765">
    <property type="entry name" value="Papain-like_cys_pep_sf"/>
</dbReference>
<gene>
    <name evidence="2" type="ORF">C4K68_08925</name>
</gene>
<dbReference type="SMART" id="SM00460">
    <property type="entry name" value="TGc"/>
    <property type="match status" value="1"/>
</dbReference>
<dbReference type="Pfam" id="PF08379">
    <property type="entry name" value="Bact_transglu_N"/>
    <property type="match status" value="1"/>
</dbReference>
<feature type="domain" description="Transglutaminase-like" evidence="1">
    <location>
        <begin position="177"/>
        <end position="247"/>
    </location>
</feature>
<evidence type="ECO:0000259" key="1">
    <source>
        <dbReference type="SMART" id="SM00460"/>
    </source>
</evidence>
<dbReference type="Proteomes" id="UP000238196">
    <property type="component" value="Unassembled WGS sequence"/>
</dbReference>
<evidence type="ECO:0000313" key="3">
    <source>
        <dbReference type="Proteomes" id="UP000238196"/>
    </source>
</evidence>
<dbReference type="InterPro" id="IPR013589">
    <property type="entry name" value="Bac_transglu_N"/>
</dbReference>